<name>A0A0B2WDI5_METAS</name>
<keyword evidence="1" id="KW-0732">Signal</keyword>
<reference evidence="2 3" key="1">
    <citation type="journal article" date="2014" name="Proc. Natl. Acad. Sci. U.S.A.">
        <title>Trajectory and genomic determinants of fungal-pathogen speciation and host adaptation.</title>
        <authorList>
            <person name="Hu X."/>
            <person name="Xiao G."/>
            <person name="Zheng P."/>
            <person name="Shang Y."/>
            <person name="Su Y."/>
            <person name="Zhang X."/>
            <person name="Liu X."/>
            <person name="Zhan S."/>
            <person name="St Leger R.J."/>
            <person name="Wang C."/>
        </authorList>
    </citation>
    <scope>NUCLEOTIDE SEQUENCE [LARGE SCALE GENOMIC DNA]</scope>
    <source>
        <strain evidence="2 3">ARSEF 1941</strain>
    </source>
</reference>
<dbReference type="Pfam" id="PF11958">
    <property type="entry name" value="DUF3472"/>
    <property type="match status" value="1"/>
</dbReference>
<evidence type="ECO:0000256" key="1">
    <source>
        <dbReference type="SAM" id="SignalP"/>
    </source>
</evidence>
<proteinExistence type="predicted"/>
<dbReference type="STRING" id="1081103.A0A0B2WDI5"/>
<evidence type="ECO:0000313" key="3">
    <source>
        <dbReference type="Proteomes" id="UP000030816"/>
    </source>
</evidence>
<dbReference type="RefSeq" id="XP_040674997.1">
    <property type="nucleotide sequence ID" value="XM_040826984.1"/>
</dbReference>
<dbReference type="AlphaFoldDB" id="A0A0B2WDI5"/>
<organism evidence="2 3">
    <name type="scientific">Metarhizium album (strain ARSEF 1941)</name>
    <dbReference type="NCBI Taxonomy" id="1081103"/>
    <lineage>
        <taxon>Eukaryota</taxon>
        <taxon>Fungi</taxon>
        <taxon>Dikarya</taxon>
        <taxon>Ascomycota</taxon>
        <taxon>Pezizomycotina</taxon>
        <taxon>Sordariomycetes</taxon>
        <taxon>Hypocreomycetidae</taxon>
        <taxon>Hypocreales</taxon>
        <taxon>Clavicipitaceae</taxon>
        <taxon>Metarhizium</taxon>
    </lineage>
</organism>
<sequence length="240" mass="25340">MKHSLFAVATLVPQFGFALVGNKWSFSGSPRDGLKDITFPFNMHGAAHESGFYVAQQFSFLNISGGGYCGIQNRPNQGGKSIVHAVFSMFHQGTTTNDANCHIGADGGVGVSCAVEVVGNYNTTYNLVVKNVKGTTWTGTIVDTDSGNQTRVGTYTLPSGAGGIKSSQSGFVEYFPWNGGGAPNCAELPKFKADMYQPQSKTCGAGTGSMKNIHQYGKCKGKVNFSSKGVPSGFEIEVGF</sequence>
<dbReference type="EMBL" id="AZHE01000046">
    <property type="protein sequence ID" value="KHN93931.1"/>
    <property type="molecule type" value="Genomic_DNA"/>
</dbReference>
<dbReference type="Proteomes" id="UP000030816">
    <property type="component" value="Unassembled WGS sequence"/>
</dbReference>
<evidence type="ECO:0000313" key="2">
    <source>
        <dbReference type="EMBL" id="KHN93931.1"/>
    </source>
</evidence>
<protein>
    <submittedName>
        <fullName evidence="2">Uncharacterized protein</fullName>
    </submittedName>
</protein>
<feature type="chain" id="PRO_5002081043" evidence="1">
    <location>
        <begin position="19"/>
        <end position="240"/>
    </location>
</feature>
<dbReference type="OrthoDB" id="5576763at2759"/>
<keyword evidence="3" id="KW-1185">Reference proteome</keyword>
<dbReference type="HOGENOM" id="CLU_083946_0_0_1"/>
<dbReference type="GeneID" id="63742641"/>
<dbReference type="InterPro" id="IPR021862">
    <property type="entry name" value="DUF3472"/>
</dbReference>
<comment type="caution">
    <text evidence="2">The sequence shown here is derived from an EMBL/GenBank/DDBJ whole genome shotgun (WGS) entry which is preliminary data.</text>
</comment>
<feature type="signal peptide" evidence="1">
    <location>
        <begin position="1"/>
        <end position="18"/>
    </location>
</feature>
<accession>A0A0B2WDI5</accession>
<gene>
    <name evidence="2" type="ORF">MAM_08186</name>
</gene>